<name>A0A0A7RVQ1_9CAUD</name>
<dbReference type="OrthoDB" id="24655at10239"/>
<evidence type="ECO:0000313" key="2">
    <source>
        <dbReference type="EMBL" id="AJA43349.1"/>
    </source>
</evidence>
<dbReference type="EMBL" id="KP027201">
    <property type="protein sequence ID" value="AJA43349.1"/>
    <property type="molecule type" value="Genomic_DNA"/>
</dbReference>
<evidence type="ECO:0000256" key="1">
    <source>
        <dbReference type="SAM" id="Coils"/>
    </source>
</evidence>
<protein>
    <submittedName>
        <fullName evidence="2">Uncharacterized protein</fullName>
    </submittedName>
</protein>
<accession>A0A0A7RVQ1</accession>
<dbReference type="RefSeq" id="YP_009124702.1">
    <property type="nucleotide sequence ID" value="NC_026589.1"/>
</dbReference>
<reference evidence="2 3" key="1">
    <citation type="submission" date="2014-10" db="EMBL/GenBank/DDBJ databases">
        <authorList>
            <person name="Msani S."/>
            <person name="Brouckaert M.-A."/>
            <person name="Jacobs C."/>
            <person name="Mafu P."/>
            <person name="Moti D."/>
            <person name="Naeem M."/>
            <person name="Ntuli T."/>
            <person name="Mngomezulu K."/>
            <person name="Larsen M.H."/>
            <person name="Rubin E.J."/>
            <person name="Russell D.A."/>
            <person name="Guerrero C.A."/>
            <person name="Bowman C.A."/>
            <person name="Jacobs-Sera D."/>
            <person name="Hendrix R.W."/>
            <person name="Hatfull G.F."/>
        </authorList>
    </citation>
    <scope>NUCLEOTIDE SEQUENCE [LARGE SCALE GENOMIC DNA]</scope>
</reference>
<proteinExistence type="predicted"/>
<sequence>MPTGDETYAHRVLQRVEGLAATYSAQADDETRAAIANLLQCYAGLGEALAAQFREMAHHAREAHEAREQRDELIVRVQELETELDELRQGVADGIAAACGGGS</sequence>
<gene>
    <name evidence="2" type="primary">48</name>
    <name evidence="2" type="ORF">PBI_SBASH_48</name>
</gene>
<dbReference type="Proteomes" id="UP000031075">
    <property type="component" value="Segment"/>
</dbReference>
<feature type="coiled-coil region" evidence="1">
    <location>
        <begin position="63"/>
        <end position="90"/>
    </location>
</feature>
<organism evidence="2 3">
    <name type="scientific">Mycobacterium phage Sbash</name>
    <dbReference type="NCBI Taxonomy" id="1567475"/>
    <lineage>
        <taxon>Viruses</taxon>
        <taxon>Duplodnaviria</taxon>
        <taxon>Heunggongvirae</taxon>
        <taxon>Uroviricota</taxon>
        <taxon>Caudoviricetes</taxon>
        <taxon>Chenonavirus</taxon>
        <taxon>Chenonavirus sbash</taxon>
    </lineage>
</organism>
<dbReference type="KEGG" id="vg:23679463"/>
<evidence type="ECO:0000313" key="3">
    <source>
        <dbReference type="Proteomes" id="UP000031075"/>
    </source>
</evidence>
<keyword evidence="1" id="KW-0175">Coiled coil</keyword>
<keyword evidence="3" id="KW-1185">Reference proteome</keyword>
<dbReference type="GeneID" id="23679463"/>